<protein>
    <submittedName>
        <fullName evidence="2">Pimeloyl-ACP methyl ester carboxylesterase</fullName>
    </submittedName>
</protein>
<dbReference type="SUPFAM" id="SSF53474">
    <property type="entry name" value="alpha/beta-Hydrolases"/>
    <property type="match status" value="1"/>
</dbReference>
<name>A0ABX0TZ20_9SPHN</name>
<dbReference type="InterPro" id="IPR000639">
    <property type="entry name" value="Epox_hydrolase-like"/>
</dbReference>
<dbReference type="InterPro" id="IPR029058">
    <property type="entry name" value="AB_hydrolase_fold"/>
</dbReference>
<dbReference type="EMBL" id="JAAOZC010000014">
    <property type="protein sequence ID" value="NIJ09615.1"/>
    <property type="molecule type" value="Genomic_DNA"/>
</dbReference>
<dbReference type="Gene3D" id="3.40.50.1820">
    <property type="entry name" value="alpha/beta hydrolase"/>
    <property type="match status" value="1"/>
</dbReference>
<feature type="domain" description="AB hydrolase-1" evidence="1">
    <location>
        <begin position="27"/>
        <end position="262"/>
    </location>
</feature>
<gene>
    <name evidence="2" type="ORF">FHS31_003252</name>
</gene>
<dbReference type="PRINTS" id="PR00412">
    <property type="entry name" value="EPOXHYDRLASE"/>
</dbReference>
<dbReference type="PRINTS" id="PR00111">
    <property type="entry name" value="ABHYDROLASE"/>
</dbReference>
<sequence length="273" mass="30240">MLKLPSNYVETAGYKTHYVEAGSGPLLILIHGGGAGADGLGNWQQCFPYYTPYFHTVAYDMVGFGKSDSPDVETFPYDKDARTAQAIALIEALGEGPAYLVGNSMGSVAALGVAMQRPDLVSKLVLMGSAGINRKVPPAIAASANYDFSLEAMRNVMRVLTRPEFVIDEELVRYRYELLVDNPEKRKSFLRTVQVVIDSGGIYYEDEEISSIKTPTLIFHGRDDKVIPLSDAIRTMELMEEAHAHFVPHCGHWAMMEQPETFGRVTAEWLRAN</sequence>
<comment type="caution">
    <text evidence="2">The sequence shown here is derived from an EMBL/GenBank/DDBJ whole genome shotgun (WGS) entry which is preliminary data.</text>
</comment>
<evidence type="ECO:0000313" key="2">
    <source>
        <dbReference type="EMBL" id="NIJ09615.1"/>
    </source>
</evidence>
<dbReference type="PANTHER" id="PTHR46438:SF11">
    <property type="entry name" value="LIPASE-RELATED"/>
    <property type="match status" value="1"/>
</dbReference>
<dbReference type="InterPro" id="IPR000073">
    <property type="entry name" value="AB_hydrolase_1"/>
</dbReference>
<evidence type="ECO:0000259" key="1">
    <source>
        <dbReference type="Pfam" id="PF12697"/>
    </source>
</evidence>
<dbReference type="PANTHER" id="PTHR46438">
    <property type="entry name" value="ALPHA/BETA-HYDROLASES SUPERFAMILY PROTEIN"/>
    <property type="match status" value="1"/>
</dbReference>
<dbReference type="Pfam" id="PF12697">
    <property type="entry name" value="Abhydrolase_6"/>
    <property type="match status" value="1"/>
</dbReference>
<dbReference type="Proteomes" id="UP000727456">
    <property type="component" value="Unassembled WGS sequence"/>
</dbReference>
<evidence type="ECO:0000313" key="3">
    <source>
        <dbReference type="Proteomes" id="UP000727456"/>
    </source>
</evidence>
<dbReference type="RefSeq" id="WP_208408780.1">
    <property type="nucleotide sequence ID" value="NZ_JAAOZC010000014.1"/>
</dbReference>
<organism evidence="2 3">
    <name type="scientific">Sphingomonas vulcanisoli</name>
    <dbReference type="NCBI Taxonomy" id="1658060"/>
    <lineage>
        <taxon>Bacteria</taxon>
        <taxon>Pseudomonadati</taxon>
        <taxon>Pseudomonadota</taxon>
        <taxon>Alphaproteobacteria</taxon>
        <taxon>Sphingomonadales</taxon>
        <taxon>Sphingomonadaceae</taxon>
        <taxon>Sphingomonas</taxon>
    </lineage>
</organism>
<reference evidence="2 3" key="1">
    <citation type="submission" date="2020-03" db="EMBL/GenBank/DDBJ databases">
        <title>Genomic Encyclopedia of Type Strains, Phase III (KMG-III): the genomes of soil and plant-associated and newly described type strains.</title>
        <authorList>
            <person name="Whitman W."/>
        </authorList>
    </citation>
    <scope>NUCLEOTIDE SEQUENCE [LARGE SCALE GENOMIC DNA]</scope>
    <source>
        <strain evidence="2 3">CECT 8804</strain>
    </source>
</reference>
<accession>A0ABX0TZ20</accession>
<keyword evidence="3" id="KW-1185">Reference proteome</keyword>
<proteinExistence type="predicted"/>